<evidence type="ECO:0000313" key="2">
    <source>
        <dbReference type="EMBL" id="CDZ91173.1"/>
    </source>
</evidence>
<feature type="compositionally biased region" description="Low complexity" evidence="1">
    <location>
        <begin position="122"/>
        <end position="134"/>
    </location>
</feature>
<evidence type="ECO:0000256" key="1">
    <source>
        <dbReference type="SAM" id="MobiDB-lite"/>
    </source>
</evidence>
<accession>A0A098BR31</accession>
<protein>
    <submittedName>
        <fullName evidence="2">Uncharacterized protein</fullName>
    </submittedName>
</protein>
<feature type="region of interest" description="Disordered" evidence="1">
    <location>
        <begin position="162"/>
        <end position="201"/>
    </location>
</feature>
<dbReference type="Proteomes" id="UP000042997">
    <property type="component" value="Unassembled WGS sequence"/>
</dbReference>
<gene>
    <name evidence="2" type="ORF">RHRU231_800100</name>
</gene>
<organism evidence="2 3">
    <name type="scientific">Rhodococcus ruber</name>
    <dbReference type="NCBI Taxonomy" id="1830"/>
    <lineage>
        <taxon>Bacteria</taxon>
        <taxon>Bacillati</taxon>
        <taxon>Actinomycetota</taxon>
        <taxon>Actinomycetes</taxon>
        <taxon>Mycobacteriales</taxon>
        <taxon>Nocardiaceae</taxon>
        <taxon>Rhodococcus</taxon>
    </lineage>
</organism>
<reference evidence="2 3" key="1">
    <citation type="journal article" date="2014" name="Genome Announc.">
        <title>Draft Genome Sequence of Propane- and Butane-Oxidizing Actinobacterium Rhodococcus ruber IEGM 231.</title>
        <authorList>
            <person name="Ivshina I.B."/>
            <person name="Kuyukina M.S."/>
            <person name="Krivoruchko A.V."/>
            <person name="Barbe V."/>
            <person name="Fischer C."/>
        </authorList>
    </citation>
    <scope>NUCLEOTIDE SEQUENCE [LARGE SCALE GENOMIC DNA]</scope>
</reference>
<sequence>MMSPMAAPTAGRVARMTSLDSAESGIVDSVSIGLGGFAGCGTLRSDGGAGEFEQDGAGGRAGEVGDGDGVEGGVERLLGASQCAPEAAPGAQRTRLVALAGDDLVVAFELPGEPSDGGGPAEFGDGQSAAAAAAGRDDAEFAQSCDHLGGVGVRQLQLLGNASGTGGAVGRGGRQVHDNSQSEIGELGELHEPRLDNCHPK</sequence>
<feature type="compositionally biased region" description="Gly residues" evidence="1">
    <location>
        <begin position="163"/>
        <end position="173"/>
    </location>
</feature>
<proteinExistence type="predicted"/>
<dbReference type="EMBL" id="CCSD01000095">
    <property type="protein sequence ID" value="CDZ91173.1"/>
    <property type="molecule type" value="Genomic_DNA"/>
</dbReference>
<dbReference type="AlphaFoldDB" id="A0A098BR31"/>
<name>A0A098BR31_9NOCA</name>
<feature type="region of interest" description="Disordered" evidence="1">
    <location>
        <begin position="113"/>
        <end position="135"/>
    </location>
</feature>
<evidence type="ECO:0000313" key="3">
    <source>
        <dbReference type="Proteomes" id="UP000042997"/>
    </source>
</evidence>
<feature type="compositionally biased region" description="Basic and acidic residues" evidence="1">
    <location>
        <begin position="188"/>
        <end position="201"/>
    </location>
</feature>